<feature type="signal peptide" evidence="9">
    <location>
        <begin position="1"/>
        <end position="25"/>
    </location>
</feature>
<dbReference type="InterPro" id="IPR028082">
    <property type="entry name" value="Peripla_BP_I"/>
</dbReference>
<dbReference type="GO" id="GO:0016020">
    <property type="term" value="C:membrane"/>
    <property type="evidence" value="ECO:0007669"/>
    <property type="project" value="UniProtKB-SubCell"/>
</dbReference>
<keyword evidence="7" id="KW-0325">Glycoprotein</keyword>
<feature type="chain" id="PRO_5044762653" description="Receptor ligand binding region domain-containing protein" evidence="9">
    <location>
        <begin position="26"/>
        <end position="646"/>
    </location>
</feature>
<dbReference type="PANTHER" id="PTHR10519">
    <property type="entry name" value="GABA-B RECEPTOR"/>
    <property type="match status" value="1"/>
</dbReference>
<keyword evidence="3" id="KW-1133">Transmembrane helix</keyword>
<keyword evidence="9" id="KW-0732">Signal</keyword>
<dbReference type="Pfam" id="PF01094">
    <property type="entry name" value="ANF_receptor"/>
    <property type="match status" value="1"/>
</dbReference>
<evidence type="ECO:0000256" key="3">
    <source>
        <dbReference type="ARBA" id="ARBA00022989"/>
    </source>
</evidence>
<sequence>MSDTFYGVFTSTVCLIFFVWNACHSEYVHTHYNLSDWSFSPVMHNESVTDSQQLRNGSTTNNHKREEIVVSYLAAFSQFPKDFFESLRMISEVDNVDATNNGENYGSLSKCFRTDFEGSLISGALHVAIEEVNQDPFLLPNHRLTYIFNNTCGDEKKSTSYFMEHWAKGAKVFIGLEMNCRTEATMAAARNLPILSHKCKDQTVSNKAKYPTFARTVPAETEITAALISLLKHFRWRKFSVIYEKCVTNEELFTSINLAIDKQNEQLDSNEKRFTITNSSTVPYPFSEVEKTNVEQIIAETHSMTRVYVTFGNVRLFRRILLEMGAQGLMNTGEYILIYLNADYNWLNVYHAMNNHFFRDTLLSVSQSWDDPNSEDLKVVNFSRSSLAIIPTPVRLNSAEFTAFWQKANRYLKYFGVQRHESNTSIKANRFACYLYDAVKLYATALTTVLNETAKDGIKPGYDPTKDGERIVSKIFGRVYRSIQGFDMRINSNGDAQGNYTLLSHQEVEPVLDVSDPNYYPLSSALGIAADFVHDKLDDLPLLRFQRSIRWPTGEPPKDEPICGFRNEKCQKSRHWWIESSLGIVAVLLGASSIGATLFYRNRKFEKELSSVWKIEQREIEKIVQCNESTTSLFVVGGSHVSDPSR</sequence>
<evidence type="ECO:0000256" key="6">
    <source>
        <dbReference type="ARBA" id="ARBA00023170"/>
    </source>
</evidence>
<dbReference type="Proteomes" id="UP001608902">
    <property type="component" value="Unassembled WGS sequence"/>
</dbReference>
<name>A0ABD6E9V3_9BILA</name>
<evidence type="ECO:0000313" key="11">
    <source>
        <dbReference type="EMBL" id="MFH4974134.1"/>
    </source>
</evidence>
<evidence type="ECO:0000259" key="10">
    <source>
        <dbReference type="Pfam" id="PF01094"/>
    </source>
</evidence>
<dbReference type="PANTHER" id="PTHR10519:SF20">
    <property type="entry name" value="G-PROTEIN COUPLED RECEPTOR 156-RELATED"/>
    <property type="match status" value="1"/>
</dbReference>
<comment type="caution">
    <text evidence="11">The sequence shown here is derived from an EMBL/GenBank/DDBJ whole genome shotgun (WGS) entry which is preliminary data.</text>
</comment>
<dbReference type="EMBL" id="JBGFUD010000267">
    <property type="protein sequence ID" value="MFH4974134.1"/>
    <property type="molecule type" value="Genomic_DNA"/>
</dbReference>
<evidence type="ECO:0000256" key="5">
    <source>
        <dbReference type="ARBA" id="ARBA00023136"/>
    </source>
</evidence>
<dbReference type="SUPFAM" id="SSF53822">
    <property type="entry name" value="Periplasmic binding protein-like I"/>
    <property type="match status" value="1"/>
</dbReference>
<dbReference type="InterPro" id="IPR001828">
    <property type="entry name" value="ANF_lig-bd_rcpt"/>
</dbReference>
<evidence type="ECO:0000256" key="2">
    <source>
        <dbReference type="ARBA" id="ARBA00022692"/>
    </source>
</evidence>
<evidence type="ECO:0000313" key="12">
    <source>
        <dbReference type="Proteomes" id="UP001608902"/>
    </source>
</evidence>
<comment type="subcellular location">
    <subcellularLocation>
        <location evidence="1">Membrane</location>
    </subcellularLocation>
</comment>
<dbReference type="GO" id="GO:0004930">
    <property type="term" value="F:G protein-coupled receptor activity"/>
    <property type="evidence" value="ECO:0007669"/>
    <property type="project" value="UniProtKB-KW"/>
</dbReference>
<protein>
    <recommendedName>
        <fullName evidence="10">Receptor ligand binding region domain-containing protein</fullName>
    </recommendedName>
</protein>
<keyword evidence="4" id="KW-0297">G-protein coupled receptor</keyword>
<keyword evidence="5" id="KW-0472">Membrane</keyword>
<evidence type="ECO:0000256" key="9">
    <source>
        <dbReference type="SAM" id="SignalP"/>
    </source>
</evidence>
<keyword evidence="6" id="KW-0675">Receptor</keyword>
<evidence type="ECO:0000256" key="4">
    <source>
        <dbReference type="ARBA" id="ARBA00023040"/>
    </source>
</evidence>
<proteinExistence type="predicted"/>
<evidence type="ECO:0000256" key="1">
    <source>
        <dbReference type="ARBA" id="ARBA00004370"/>
    </source>
</evidence>
<evidence type="ECO:0000256" key="7">
    <source>
        <dbReference type="ARBA" id="ARBA00023180"/>
    </source>
</evidence>
<dbReference type="AlphaFoldDB" id="A0ABD6E9V3"/>
<keyword evidence="12" id="KW-1185">Reference proteome</keyword>
<accession>A0ABD6E9V3</accession>
<dbReference type="Gene3D" id="3.40.50.2300">
    <property type="match status" value="2"/>
</dbReference>
<gene>
    <name evidence="11" type="ORF">AB6A40_000843</name>
</gene>
<reference evidence="11 12" key="1">
    <citation type="submission" date="2024-08" db="EMBL/GenBank/DDBJ databases">
        <title>Gnathostoma spinigerum genome.</title>
        <authorList>
            <person name="Gonzalez-Bertolin B."/>
            <person name="Monzon S."/>
            <person name="Zaballos A."/>
            <person name="Jimenez P."/>
            <person name="Dekumyoy P."/>
            <person name="Varona S."/>
            <person name="Cuesta I."/>
            <person name="Sumanam S."/>
            <person name="Adisakwattana P."/>
            <person name="Gasser R.B."/>
            <person name="Hernandez-Gonzalez A."/>
            <person name="Young N.D."/>
            <person name="Perteguer M.J."/>
        </authorList>
    </citation>
    <scope>NUCLEOTIDE SEQUENCE [LARGE SCALE GENOMIC DNA]</scope>
    <source>
        <strain evidence="11">AL3</strain>
        <tissue evidence="11">Liver</tissue>
    </source>
</reference>
<evidence type="ECO:0000256" key="8">
    <source>
        <dbReference type="ARBA" id="ARBA00023224"/>
    </source>
</evidence>
<keyword evidence="2" id="KW-0812">Transmembrane</keyword>
<dbReference type="InterPro" id="IPR002455">
    <property type="entry name" value="GPCR3_GABA-B"/>
</dbReference>
<organism evidence="11 12">
    <name type="scientific">Gnathostoma spinigerum</name>
    <dbReference type="NCBI Taxonomy" id="75299"/>
    <lineage>
        <taxon>Eukaryota</taxon>
        <taxon>Metazoa</taxon>
        <taxon>Ecdysozoa</taxon>
        <taxon>Nematoda</taxon>
        <taxon>Chromadorea</taxon>
        <taxon>Rhabditida</taxon>
        <taxon>Spirurina</taxon>
        <taxon>Gnathostomatomorpha</taxon>
        <taxon>Gnathostomatoidea</taxon>
        <taxon>Gnathostomatidae</taxon>
        <taxon>Gnathostoma</taxon>
    </lineage>
</organism>
<keyword evidence="8" id="KW-0807">Transducer</keyword>
<feature type="domain" description="Receptor ligand binding region" evidence="10">
    <location>
        <begin position="123"/>
        <end position="504"/>
    </location>
</feature>